<dbReference type="GO" id="GO:0016740">
    <property type="term" value="F:transferase activity"/>
    <property type="evidence" value="ECO:0007669"/>
    <property type="project" value="UniProtKB-KW"/>
</dbReference>
<feature type="domain" description="Glycosyltransferase 2-like" evidence="1">
    <location>
        <begin position="140"/>
        <end position="234"/>
    </location>
</feature>
<dbReference type="Pfam" id="PF00535">
    <property type="entry name" value="Glycos_transf_2"/>
    <property type="match status" value="1"/>
</dbReference>
<sequence length="362" mass="39657">MPPQPDRPHEPDPMSRHPLRMLRRTAQVLAAEGVAGLADRMRQLGPLPPAPEPARMLAAARRQTAERPAVLFQPWHIAQYRDRQDGPPPDWRRVRNMAEWDSVDPVTLRAMDGRRMWPAGAESAATPRVSIVTRTMGTRPELLAQAIASVLNQTAAGIEHIIVQDGGDSMAPLCGRVQREYDTVLRFLALPRSGRSAAANAGVEATNAPLVMFLDDDDLLLPHHVATLAPALDAASDAPAAYSLAWEVPTDIAADGTATEIAYIRHPHQVLPFSHRRLARMNFLPIQSVLFRSTAYAACGGMDPALDLLEDWDLWRRMAGQGDFVRVPRATSIYRVPADPTAAARRRAALVDTQRSMTGGGE</sequence>
<keyword evidence="2" id="KW-0808">Transferase</keyword>
<dbReference type="AlphaFoldDB" id="A0A344PG50"/>
<reference evidence="3" key="1">
    <citation type="submission" date="2018-07" db="EMBL/GenBank/DDBJ databases">
        <title>Genome sequencing of Paracoccus sp. SC2-6.</title>
        <authorList>
            <person name="Heo J."/>
            <person name="Kim S.-J."/>
            <person name="Kwon S.-W."/>
        </authorList>
    </citation>
    <scope>NUCLEOTIDE SEQUENCE [LARGE SCALE GENOMIC DNA]</scope>
    <source>
        <strain evidence="3">SC2-6</strain>
    </source>
</reference>
<dbReference type="InterPro" id="IPR001173">
    <property type="entry name" value="Glyco_trans_2-like"/>
</dbReference>
<dbReference type="Gene3D" id="3.90.550.10">
    <property type="entry name" value="Spore Coat Polysaccharide Biosynthesis Protein SpsA, Chain A"/>
    <property type="match status" value="1"/>
</dbReference>
<keyword evidence="3" id="KW-1185">Reference proteome</keyword>
<dbReference type="PANTHER" id="PTHR43685:SF2">
    <property type="entry name" value="GLYCOSYLTRANSFERASE 2-LIKE DOMAIN-CONTAINING PROTEIN"/>
    <property type="match status" value="1"/>
</dbReference>
<proteinExistence type="predicted"/>
<dbReference type="SUPFAM" id="SSF53448">
    <property type="entry name" value="Nucleotide-diphospho-sugar transferases"/>
    <property type="match status" value="1"/>
</dbReference>
<dbReference type="InterPro" id="IPR029044">
    <property type="entry name" value="Nucleotide-diphossugar_trans"/>
</dbReference>
<dbReference type="KEGG" id="pars:DRW48_00300"/>
<organism evidence="2 3">
    <name type="scientific">Paracoccus suum</name>
    <dbReference type="NCBI Taxonomy" id="2259340"/>
    <lineage>
        <taxon>Bacteria</taxon>
        <taxon>Pseudomonadati</taxon>
        <taxon>Pseudomonadota</taxon>
        <taxon>Alphaproteobacteria</taxon>
        <taxon>Rhodobacterales</taxon>
        <taxon>Paracoccaceae</taxon>
        <taxon>Paracoccus</taxon>
    </lineage>
</organism>
<evidence type="ECO:0000313" key="3">
    <source>
        <dbReference type="Proteomes" id="UP000252023"/>
    </source>
</evidence>
<evidence type="ECO:0000313" key="2">
    <source>
        <dbReference type="EMBL" id="AXC48355.1"/>
    </source>
</evidence>
<protein>
    <submittedName>
        <fullName evidence="2">Glycosyltransferase</fullName>
    </submittedName>
</protein>
<gene>
    <name evidence="2" type="ORF">DRW48_00300</name>
</gene>
<evidence type="ECO:0000259" key="1">
    <source>
        <dbReference type="Pfam" id="PF00535"/>
    </source>
</evidence>
<accession>A0A344PG50</accession>
<dbReference type="Proteomes" id="UP000252023">
    <property type="component" value="Chromosome"/>
</dbReference>
<dbReference type="PANTHER" id="PTHR43685">
    <property type="entry name" value="GLYCOSYLTRANSFERASE"/>
    <property type="match status" value="1"/>
</dbReference>
<dbReference type="EMBL" id="CP030918">
    <property type="protein sequence ID" value="AXC48355.1"/>
    <property type="molecule type" value="Genomic_DNA"/>
</dbReference>
<dbReference type="OrthoDB" id="7265025at2"/>
<name>A0A344PG50_9RHOB</name>
<dbReference type="InterPro" id="IPR050834">
    <property type="entry name" value="Glycosyltransf_2"/>
</dbReference>